<dbReference type="EMBL" id="QJKK01000004">
    <property type="protein sequence ID" value="RAL24572.1"/>
    <property type="molecule type" value="Genomic_DNA"/>
</dbReference>
<dbReference type="Proteomes" id="UP000251213">
    <property type="component" value="Unassembled WGS sequence"/>
</dbReference>
<organism evidence="3 4">
    <name type="scientific">Thermoflavimicrobium daqui</name>
    <dbReference type="NCBI Taxonomy" id="2137476"/>
    <lineage>
        <taxon>Bacteria</taxon>
        <taxon>Bacillati</taxon>
        <taxon>Bacillota</taxon>
        <taxon>Bacilli</taxon>
        <taxon>Bacillales</taxon>
        <taxon>Thermoactinomycetaceae</taxon>
        <taxon>Thermoflavimicrobium</taxon>
    </lineage>
</organism>
<dbReference type="CDD" id="cd03794">
    <property type="entry name" value="GT4_WbuB-like"/>
    <property type="match status" value="1"/>
</dbReference>
<keyword evidence="4" id="KW-1185">Reference proteome</keyword>
<evidence type="ECO:0000313" key="4">
    <source>
        <dbReference type="Proteomes" id="UP000251213"/>
    </source>
</evidence>
<reference evidence="3 4" key="2">
    <citation type="submission" date="2018-06" db="EMBL/GenBank/DDBJ databases">
        <authorList>
            <person name="Zhirakovskaya E."/>
        </authorList>
    </citation>
    <scope>NUCLEOTIDE SEQUENCE [LARGE SCALE GENOMIC DNA]</scope>
    <source>
        <strain evidence="3 4">FBKL4.011</strain>
    </source>
</reference>
<keyword evidence="3" id="KW-0808">Transferase</keyword>
<dbReference type="OrthoDB" id="9813214at2"/>
<proteinExistence type="predicted"/>
<evidence type="ECO:0000259" key="2">
    <source>
        <dbReference type="Pfam" id="PF13579"/>
    </source>
</evidence>
<dbReference type="SUPFAM" id="SSF53756">
    <property type="entry name" value="UDP-Glycosyltransferase/glycogen phosphorylase"/>
    <property type="match status" value="1"/>
</dbReference>
<name>A0A364K5D8_9BACL</name>
<dbReference type="InterPro" id="IPR050194">
    <property type="entry name" value="Glycosyltransferase_grp1"/>
</dbReference>
<dbReference type="PANTHER" id="PTHR45947">
    <property type="entry name" value="SULFOQUINOVOSYL TRANSFERASE SQD2"/>
    <property type="match status" value="1"/>
</dbReference>
<comment type="caution">
    <text evidence="3">The sequence shown here is derived from an EMBL/GenBank/DDBJ whole genome shotgun (WGS) entry which is preliminary data.</text>
</comment>
<dbReference type="PANTHER" id="PTHR45947:SF3">
    <property type="entry name" value="SULFOQUINOVOSYL TRANSFERASE SQD2"/>
    <property type="match status" value="1"/>
</dbReference>
<sequence>MRQKKVMIFSSVHPYDDTRIFHKQAVSLVQAGYEVELHAVADFEEKMEKGVRIVGVKRHAKKLKRLENGRILFERALNSGADIFHFHDPELLPWGARIAKKTKKPVIYDSHEDLPKQIHTKPWIPEMLRGPLSRIVHRVEKGFARQLAAVITATEPIAEQFRGAKNVTVVKNYPLPMPKVEREDNERNLILYVGGVSYLRGYREMIQMMDYIPAELRAELHFIGPLQHIAPQDQNEQELKQKNIYLHGRIPFDDVKRWLAKGKVGLVCLHPSQNYLESLPIKMFEYMAAGLPQIASDFPMWKEIIETSECGFTADPLNPEEIAEKVTQLLSKPKLHQKLSESGRRAHEEIYNWQVEEKKLLALYGKLLKER</sequence>
<evidence type="ECO:0000259" key="1">
    <source>
        <dbReference type="Pfam" id="PF00534"/>
    </source>
</evidence>
<dbReference type="Gene3D" id="3.40.50.2000">
    <property type="entry name" value="Glycogen Phosphorylase B"/>
    <property type="match status" value="2"/>
</dbReference>
<dbReference type="GO" id="GO:0016758">
    <property type="term" value="F:hexosyltransferase activity"/>
    <property type="evidence" value="ECO:0007669"/>
    <property type="project" value="TreeGrafter"/>
</dbReference>
<dbReference type="RefSeq" id="WP_113658943.1">
    <property type="nucleotide sequence ID" value="NZ_KZ845666.1"/>
</dbReference>
<accession>A0A364K5D8</accession>
<feature type="domain" description="Glycosyltransferase subfamily 4-like N-terminal" evidence="2">
    <location>
        <begin position="21"/>
        <end position="167"/>
    </location>
</feature>
<dbReference type="InterPro" id="IPR028098">
    <property type="entry name" value="Glyco_trans_4-like_N"/>
</dbReference>
<reference evidence="3 4" key="1">
    <citation type="submission" date="2018-06" db="EMBL/GenBank/DDBJ databases">
        <title>Thermoflavimicrobium daqus sp. nov., a thermophilic microbe isolated from Moutai-flavour Daqu.</title>
        <authorList>
            <person name="Wang X."/>
            <person name="Zhou H."/>
        </authorList>
    </citation>
    <scope>NUCLEOTIDE SEQUENCE [LARGE SCALE GENOMIC DNA]</scope>
    <source>
        <strain evidence="3 4">FBKL4.011</strain>
    </source>
</reference>
<feature type="domain" description="Glycosyl transferase family 1" evidence="1">
    <location>
        <begin position="179"/>
        <end position="345"/>
    </location>
</feature>
<dbReference type="Pfam" id="PF13579">
    <property type="entry name" value="Glyco_trans_4_4"/>
    <property type="match status" value="1"/>
</dbReference>
<dbReference type="Pfam" id="PF00534">
    <property type="entry name" value="Glycos_transf_1"/>
    <property type="match status" value="1"/>
</dbReference>
<protein>
    <submittedName>
        <fullName evidence="3">Glycosyl transferase</fullName>
    </submittedName>
</protein>
<dbReference type="InterPro" id="IPR001296">
    <property type="entry name" value="Glyco_trans_1"/>
</dbReference>
<dbReference type="AlphaFoldDB" id="A0A364K5D8"/>
<evidence type="ECO:0000313" key="3">
    <source>
        <dbReference type="EMBL" id="RAL24572.1"/>
    </source>
</evidence>
<gene>
    <name evidence="3" type="ORF">DL897_09705</name>
</gene>